<reference evidence="8 9" key="1">
    <citation type="journal article" date="2021" name="DNA Res.">
        <title>Genome analysis of Candida subhashii reveals its hybrid nature and dual mitochondrial genome conformations.</title>
        <authorList>
            <person name="Mixao V."/>
            <person name="Hegedusova E."/>
            <person name="Saus E."/>
            <person name="Pryszcz L.P."/>
            <person name="Cillingova A."/>
            <person name="Nosek J."/>
            <person name="Gabaldon T."/>
        </authorList>
    </citation>
    <scope>NUCLEOTIDE SEQUENCE [LARGE SCALE GENOMIC DNA]</scope>
    <source>
        <strain evidence="8 9">CBS 10753</strain>
    </source>
</reference>
<comment type="catalytic activity">
    <reaction evidence="6">
        <text>[thioredoxin]-disulfide + L-methionine + H2O = L-methionine (S)-S-oxide + [thioredoxin]-dithiol</text>
        <dbReference type="Rhea" id="RHEA:19993"/>
        <dbReference type="Rhea" id="RHEA-COMP:10698"/>
        <dbReference type="Rhea" id="RHEA-COMP:10700"/>
        <dbReference type="ChEBI" id="CHEBI:15377"/>
        <dbReference type="ChEBI" id="CHEBI:29950"/>
        <dbReference type="ChEBI" id="CHEBI:50058"/>
        <dbReference type="ChEBI" id="CHEBI:57844"/>
        <dbReference type="ChEBI" id="CHEBI:58772"/>
        <dbReference type="EC" id="1.8.4.11"/>
    </reaction>
</comment>
<name>A0A8J5V3M0_9ASCO</name>
<dbReference type="RefSeq" id="XP_049264931.1">
    <property type="nucleotide sequence ID" value="XM_049405477.1"/>
</dbReference>
<protein>
    <recommendedName>
        <fullName evidence="2">peptide-methionine (S)-S-oxide reductase</fullName>
        <ecNumber evidence="2">1.8.4.11</ecNumber>
    </recommendedName>
    <alternativeName>
        <fullName evidence="4">Peptide-methionine (S)-S-oxide reductase</fullName>
    </alternativeName>
</protein>
<evidence type="ECO:0000256" key="3">
    <source>
        <dbReference type="ARBA" id="ARBA00023002"/>
    </source>
</evidence>
<proteinExistence type="inferred from homology"/>
<dbReference type="Pfam" id="PF01625">
    <property type="entry name" value="PMSR"/>
    <property type="match status" value="1"/>
</dbReference>
<comment type="similarity">
    <text evidence="1">Belongs to the MsrA Met sulfoxide reductase family.</text>
</comment>
<keyword evidence="3" id="KW-0560">Oxidoreductase</keyword>
<keyword evidence="9" id="KW-1185">Reference proteome</keyword>
<evidence type="ECO:0000313" key="9">
    <source>
        <dbReference type="Proteomes" id="UP000694255"/>
    </source>
</evidence>
<dbReference type="Proteomes" id="UP000694255">
    <property type="component" value="Unassembled WGS sequence"/>
</dbReference>
<accession>A0A8J5V3M0</accession>
<evidence type="ECO:0000256" key="6">
    <source>
        <dbReference type="ARBA" id="ARBA00048782"/>
    </source>
</evidence>
<comment type="catalytic activity">
    <reaction evidence="5">
        <text>L-methionyl-[protein] + [thioredoxin]-disulfide + H2O = L-methionyl-(S)-S-oxide-[protein] + [thioredoxin]-dithiol</text>
        <dbReference type="Rhea" id="RHEA:14217"/>
        <dbReference type="Rhea" id="RHEA-COMP:10698"/>
        <dbReference type="Rhea" id="RHEA-COMP:10700"/>
        <dbReference type="Rhea" id="RHEA-COMP:12313"/>
        <dbReference type="Rhea" id="RHEA-COMP:12315"/>
        <dbReference type="ChEBI" id="CHEBI:15377"/>
        <dbReference type="ChEBI" id="CHEBI:16044"/>
        <dbReference type="ChEBI" id="CHEBI:29950"/>
        <dbReference type="ChEBI" id="CHEBI:44120"/>
        <dbReference type="ChEBI" id="CHEBI:50058"/>
        <dbReference type="EC" id="1.8.4.11"/>
    </reaction>
</comment>
<dbReference type="InterPro" id="IPR002569">
    <property type="entry name" value="Met_Sox_Rdtase_MsrA_dom"/>
</dbReference>
<evidence type="ECO:0000256" key="1">
    <source>
        <dbReference type="ARBA" id="ARBA00005591"/>
    </source>
</evidence>
<organism evidence="8 9">
    <name type="scientific">[Candida] subhashii</name>
    <dbReference type="NCBI Taxonomy" id="561895"/>
    <lineage>
        <taxon>Eukaryota</taxon>
        <taxon>Fungi</taxon>
        <taxon>Dikarya</taxon>
        <taxon>Ascomycota</taxon>
        <taxon>Saccharomycotina</taxon>
        <taxon>Pichiomycetes</taxon>
        <taxon>Debaryomycetaceae</taxon>
        <taxon>Spathaspora</taxon>
    </lineage>
</organism>
<dbReference type="EMBL" id="JAGSYN010000067">
    <property type="protein sequence ID" value="KAG7664699.1"/>
    <property type="molecule type" value="Genomic_DNA"/>
</dbReference>
<dbReference type="AlphaFoldDB" id="A0A8J5V3M0"/>
<evidence type="ECO:0000256" key="4">
    <source>
        <dbReference type="ARBA" id="ARBA00030643"/>
    </source>
</evidence>
<dbReference type="GO" id="GO:0034599">
    <property type="term" value="P:cellular response to oxidative stress"/>
    <property type="evidence" value="ECO:0007669"/>
    <property type="project" value="UniProtKB-ARBA"/>
</dbReference>
<dbReference type="EC" id="1.8.4.11" evidence="2"/>
<dbReference type="PANTHER" id="PTHR43774">
    <property type="entry name" value="PEPTIDE METHIONINE SULFOXIDE REDUCTASE"/>
    <property type="match status" value="1"/>
</dbReference>
<evidence type="ECO:0000313" key="8">
    <source>
        <dbReference type="EMBL" id="KAG7664699.1"/>
    </source>
</evidence>
<evidence type="ECO:0000259" key="7">
    <source>
        <dbReference type="Pfam" id="PF01625"/>
    </source>
</evidence>
<dbReference type="PANTHER" id="PTHR43774:SF1">
    <property type="entry name" value="PEPTIDE METHIONINE SULFOXIDE REDUCTASE MSRA 2"/>
    <property type="match status" value="1"/>
</dbReference>
<gene>
    <name evidence="8" type="ORF">J8A68_001796</name>
</gene>
<feature type="domain" description="Peptide methionine sulphoxide reductase MsrA" evidence="7">
    <location>
        <begin position="23"/>
        <end position="178"/>
    </location>
</feature>
<dbReference type="FunFam" id="3.30.1060.10:FF:000006">
    <property type="entry name" value="Peptide methionine sulfoxide reductase"/>
    <property type="match status" value="1"/>
</dbReference>
<comment type="caution">
    <text evidence="8">The sequence shown here is derived from an EMBL/GenBank/DDBJ whole genome shotgun (WGS) entry which is preliminary data.</text>
</comment>
<dbReference type="GeneID" id="73468597"/>
<evidence type="ECO:0000256" key="5">
    <source>
        <dbReference type="ARBA" id="ARBA00047806"/>
    </source>
</evidence>
<dbReference type="NCBIfam" id="TIGR00401">
    <property type="entry name" value="msrA"/>
    <property type="match status" value="1"/>
</dbReference>
<evidence type="ECO:0000256" key="2">
    <source>
        <dbReference type="ARBA" id="ARBA00012502"/>
    </source>
</evidence>
<dbReference type="GO" id="GO:0008113">
    <property type="term" value="F:peptide-methionine (S)-S-oxide reductase activity"/>
    <property type="evidence" value="ECO:0007669"/>
    <property type="project" value="UniProtKB-EC"/>
</dbReference>
<dbReference type="HAMAP" id="MF_01401">
    <property type="entry name" value="MsrA"/>
    <property type="match status" value="1"/>
</dbReference>
<sequence length="192" mass="21841">MTIETTTTTVSPTLKTTATSQLITLAGGCFWGVERVLRKHFTDKGLIDIKVGYANGIATIDNINYKLVCTGTTNFVESVQISYEPSQLTVEDIIDIFFRMHDPTLLNAQGRNTGTQYRSAILTHSNEDLQVALELKDKYQKTWYPNDTIYTVIEPISIWYDAEDYHQEYLDKNPEGYACPTHFIRTQPKKST</sequence>
<dbReference type="OrthoDB" id="77405at2759"/>